<gene>
    <name evidence="2" type="ORF">MTR66_13880</name>
</gene>
<feature type="compositionally biased region" description="Polar residues" evidence="1">
    <location>
        <begin position="21"/>
        <end position="32"/>
    </location>
</feature>
<feature type="region of interest" description="Disordered" evidence="1">
    <location>
        <begin position="1"/>
        <end position="34"/>
    </location>
</feature>
<evidence type="ECO:0000313" key="3">
    <source>
        <dbReference type="Proteomes" id="UP001202281"/>
    </source>
</evidence>
<proteinExistence type="predicted"/>
<dbReference type="Proteomes" id="UP001202281">
    <property type="component" value="Unassembled WGS sequence"/>
</dbReference>
<sequence>MDHRDNDLANSFARKAAQDDPTPSSDWENQSDAVKGGSGLEVERIVAAILSDNHRLNAEELRSFEDVLNEPGMSADQRQEFLQTLWNVVVGIIDFRWECMRSPVAKIGCESNGKSPRSQHQTKGFMLNCEGIHFSHNQEKAAATKSLPERKA</sequence>
<accession>A0ABT0BS62</accession>
<reference evidence="2 3" key="1">
    <citation type="submission" date="2022-04" db="EMBL/GenBank/DDBJ databases">
        <title>Identification of a novel bacterium isolated from mangrove sediments.</title>
        <authorList>
            <person name="Pan X."/>
        </authorList>
    </citation>
    <scope>NUCLEOTIDE SEQUENCE [LARGE SCALE GENOMIC DNA]</scope>
    <source>
        <strain evidence="2 3">B2638</strain>
    </source>
</reference>
<keyword evidence="3" id="KW-1185">Reference proteome</keyword>
<evidence type="ECO:0000313" key="2">
    <source>
        <dbReference type="EMBL" id="MCJ2187902.1"/>
    </source>
</evidence>
<evidence type="ECO:0000256" key="1">
    <source>
        <dbReference type="SAM" id="MobiDB-lite"/>
    </source>
</evidence>
<comment type="caution">
    <text evidence="2">The sequence shown here is derived from an EMBL/GenBank/DDBJ whole genome shotgun (WGS) entry which is preliminary data.</text>
</comment>
<organism evidence="2 3">
    <name type="scientific">Novosphingobium beihaiensis</name>
    <dbReference type="NCBI Taxonomy" id="2930389"/>
    <lineage>
        <taxon>Bacteria</taxon>
        <taxon>Pseudomonadati</taxon>
        <taxon>Pseudomonadota</taxon>
        <taxon>Alphaproteobacteria</taxon>
        <taxon>Sphingomonadales</taxon>
        <taxon>Sphingomonadaceae</taxon>
        <taxon>Novosphingobium</taxon>
    </lineage>
</organism>
<name>A0ABT0BS62_9SPHN</name>
<dbReference type="EMBL" id="JALHLG010000020">
    <property type="protein sequence ID" value="MCJ2187902.1"/>
    <property type="molecule type" value="Genomic_DNA"/>
</dbReference>
<dbReference type="RefSeq" id="WP_243922039.1">
    <property type="nucleotide sequence ID" value="NZ_JALHLG010000020.1"/>
</dbReference>
<protein>
    <submittedName>
        <fullName evidence="2">Uncharacterized protein</fullName>
    </submittedName>
</protein>